<dbReference type="GO" id="GO:0016887">
    <property type="term" value="F:ATP hydrolysis activity"/>
    <property type="evidence" value="ECO:0007669"/>
    <property type="project" value="InterPro"/>
</dbReference>
<keyword evidence="4" id="KW-1003">Cell membrane</keyword>
<dbReference type="InterPro" id="IPR013611">
    <property type="entry name" value="Transp-assoc_OB_typ2"/>
</dbReference>
<feature type="domain" description="ABC transporter" evidence="9">
    <location>
        <begin position="2"/>
        <end position="233"/>
    </location>
</feature>
<dbReference type="GO" id="GO:0005524">
    <property type="term" value="F:ATP binding"/>
    <property type="evidence" value="ECO:0007669"/>
    <property type="project" value="UniProtKB-KW"/>
</dbReference>
<dbReference type="InterPro" id="IPR003439">
    <property type="entry name" value="ABC_transporter-like_ATP-bd"/>
</dbReference>
<evidence type="ECO:0000256" key="6">
    <source>
        <dbReference type="ARBA" id="ARBA00022840"/>
    </source>
</evidence>
<reference evidence="10 12" key="2">
    <citation type="journal article" date="2018" name="FEMS Microbiol. Ecol.">
        <title>Co-invading symbiotic mutualists of Medicago polymorpha retain high ancestral diversity and contain diverse accessory genomes.</title>
        <authorList>
            <person name="Porter S.S."/>
            <person name="Faber-Hammond J.J."/>
            <person name="Friesen M.L."/>
        </authorList>
    </citation>
    <scope>NUCLEOTIDE SEQUENCE [LARGE SCALE GENOMIC DNA]</scope>
    <source>
        <strain evidence="10 12">Str16</strain>
    </source>
</reference>
<dbReference type="GeneID" id="61611308"/>
<dbReference type="PANTHER" id="PTHR43875">
    <property type="entry name" value="MALTODEXTRIN IMPORT ATP-BINDING PROTEIN MSMX"/>
    <property type="match status" value="1"/>
</dbReference>
<proteinExistence type="inferred from homology"/>
<dbReference type="SUPFAM" id="SSF52540">
    <property type="entry name" value="P-loop containing nucleoside triphosphate hydrolases"/>
    <property type="match status" value="1"/>
</dbReference>
<organism evidence="11">
    <name type="scientific">Sinorhizobium medicae</name>
    <dbReference type="NCBI Taxonomy" id="110321"/>
    <lineage>
        <taxon>Bacteria</taxon>
        <taxon>Pseudomonadati</taxon>
        <taxon>Pseudomonadota</taxon>
        <taxon>Alphaproteobacteria</taxon>
        <taxon>Hyphomicrobiales</taxon>
        <taxon>Rhizobiaceae</taxon>
        <taxon>Sinorhizobium/Ensifer group</taxon>
        <taxon>Sinorhizobium</taxon>
    </lineage>
</organism>
<dbReference type="InterPro" id="IPR047641">
    <property type="entry name" value="ABC_transpr_MalK/UgpC-like"/>
</dbReference>
<comment type="similarity">
    <text evidence="2">Belongs to the ABC transporter superfamily.</text>
</comment>
<keyword evidence="11" id="KW-0378">Hydrolase</keyword>
<keyword evidence="6 11" id="KW-0067">ATP-binding</keyword>
<dbReference type="SMART" id="SM00382">
    <property type="entry name" value="AAA"/>
    <property type="match status" value="1"/>
</dbReference>
<name>A0A508X182_9HYPH</name>
<evidence type="ECO:0000313" key="11">
    <source>
        <dbReference type="EMBL" id="VTZ61581.1"/>
    </source>
</evidence>
<dbReference type="InterPro" id="IPR003593">
    <property type="entry name" value="AAA+_ATPase"/>
</dbReference>
<dbReference type="InterPro" id="IPR017871">
    <property type="entry name" value="ABC_transporter-like_CS"/>
</dbReference>
<dbReference type="GO" id="GO:0140359">
    <property type="term" value="F:ABC-type transporter activity"/>
    <property type="evidence" value="ECO:0007669"/>
    <property type="project" value="UniProtKB-ARBA"/>
</dbReference>
<dbReference type="EMBL" id="NBUC01000112">
    <property type="protein sequence ID" value="PLT99312.1"/>
    <property type="molecule type" value="Genomic_DNA"/>
</dbReference>
<evidence type="ECO:0000256" key="7">
    <source>
        <dbReference type="ARBA" id="ARBA00022967"/>
    </source>
</evidence>
<evidence type="ECO:0000313" key="12">
    <source>
        <dbReference type="Proteomes" id="UP001190825"/>
    </source>
</evidence>
<dbReference type="Pfam" id="PF08402">
    <property type="entry name" value="TOBE_2"/>
    <property type="match status" value="1"/>
</dbReference>
<evidence type="ECO:0000256" key="3">
    <source>
        <dbReference type="ARBA" id="ARBA00022448"/>
    </source>
</evidence>
<dbReference type="EC" id="3.6.3.20" evidence="11"/>
<dbReference type="InterPro" id="IPR012340">
    <property type="entry name" value="NA-bd_OB-fold"/>
</dbReference>
<keyword evidence="12" id="KW-1185">Reference proteome</keyword>
<dbReference type="Gene3D" id="3.40.50.300">
    <property type="entry name" value="P-loop containing nucleotide triphosphate hydrolases"/>
    <property type="match status" value="1"/>
</dbReference>
<evidence type="ECO:0000259" key="9">
    <source>
        <dbReference type="PROSITE" id="PS50893"/>
    </source>
</evidence>
<dbReference type="Gene3D" id="2.40.50.100">
    <property type="match status" value="1"/>
</dbReference>
<dbReference type="AlphaFoldDB" id="A0A508X182"/>
<evidence type="ECO:0000313" key="10">
    <source>
        <dbReference type="EMBL" id="PLT99312.1"/>
    </source>
</evidence>
<sequence length="369" mass="39646">MYELKSVHKRYGLAKVALRKIDLTVRDREFLVIYGPAGAGKSTLLNILAGISKPTSGDVLRNGSSILRVPPEKRDAAMAFENYALYSHLSVGENLAFPLKARGFDRAEIEARVKRISGILGIGHLLERRPGFLSGGQRQRVALGRAIIRPADIYLLDEPVGHLDAKLRHRIRAELKALAEDLAATVVFTTTSSREALALGDRIAVLNAGRLEQVGKPADLYHRPANAFVASFVGDPPMSFISVQPRRNDGRVDFVTADGMPVASLAAEAVLDLNDEPGSRVQVGFRSNEVRIAQEGDSNALRGRVDVIENLGYMKIALVGIGGDQISVSVPAGTPLGVGETVAIAFPRDAIHLFQNARAVTHATPSAGV</sequence>
<evidence type="ECO:0000256" key="8">
    <source>
        <dbReference type="ARBA" id="ARBA00023136"/>
    </source>
</evidence>
<dbReference type="Gene3D" id="2.40.50.140">
    <property type="entry name" value="Nucleic acid-binding proteins"/>
    <property type="match status" value="1"/>
</dbReference>
<dbReference type="Proteomes" id="UP001190825">
    <property type="component" value="Unassembled WGS sequence"/>
</dbReference>
<dbReference type="InterPro" id="IPR027417">
    <property type="entry name" value="P-loop_NTPase"/>
</dbReference>
<evidence type="ECO:0000256" key="1">
    <source>
        <dbReference type="ARBA" id="ARBA00004417"/>
    </source>
</evidence>
<dbReference type="FunFam" id="3.40.50.300:FF:000042">
    <property type="entry name" value="Maltose/maltodextrin ABC transporter, ATP-binding protein"/>
    <property type="match status" value="1"/>
</dbReference>
<evidence type="ECO:0000256" key="5">
    <source>
        <dbReference type="ARBA" id="ARBA00022741"/>
    </source>
</evidence>
<keyword evidence="3" id="KW-0813">Transport</keyword>
<gene>
    <name evidence="11" type="primary">ugpC</name>
    <name evidence="10" type="ORF">BMJ33_23870</name>
    <name evidence="11" type="ORF">EMEDMD4_280108</name>
</gene>
<dbReference type="PANTHER" id="PTHR43875:SF15">
    <property type="entry name" value="TREHALOSE IMPORT ATP-BINDING PROTEIN SUGC"/>
    <property type="match status" value="1"/>
</dbReference>
<accession>A0A508X182</accession>
<dbReference type="PROSITE" id="PS00211">
    <property type="entry name" value="ABC_TRANSPORTER_1"/>
    <property type="match status" value="1"/>
</dbReference>
<dbReference type="EMBL" id="CABFNB010000093">
    <property type="protein sequence ID" value="VTZ61581.1"/>
    <property type="molecule type" value="Genomic_DNA"/>
</dbReference>
<keyword evidence="7" id="KW-1278">Translocase</keyword>
<evidence type="ECO:0000256" key="2">
    <source>
        <dbReference type="ARBA" id="ARBA00005417"/>
    </source>
</evidence>
<dbReference type="Proteomes" id="UP000507954">
    <property type="component" value="Unassembled WGS sequence"/>
</dbReference>
<dbReference type="GO" id="GO:0055052">
    <property type="term" value="C:ATP-binding cassette (ABC) transporter complex, substrate-binding subunit-containing"/>
    <property type="evidence" value="ECO:0007669"/>
    <property type="project" value="TreeGrafter"/>
</dbReference>
<keyword evidence="8" id="KW-0472">Membrane</keyword>
<dbReference type="SUPFAM" id="SSF50331">
    <property type="entry name" value="MOP-like"/>
    <property type="match status" value="1"/>
</dbReference>
<protein>
    <submittedName>
        <fullName evidence="10">ABC transporter</fullName>
    </submittedName>
    <submittedName>
        <fullName evidence="11">sn-glycerol-3-phosphate import ATP-binding protein UgpC 1</fullName>
        <ecNumber evidence="11">3.6.3.20</ecNumber>
    </submittedName>
</protein>
<dbReference type="InterPro" id="IPR008995">
    <property type="entry name" value="Mo/tungstate-bd_C_term_dom"/>
</dbReference>
<reference evidence="11" key="3">
    <citation type="submission" date="2019-06" db="EMBL/GenBank/DDBJ databases">
        <authorList>
            <person name="Le Quere A."/>
            <person name="Colella S."/>
        </authorList>
    </citation>
    <scope>NUCLEOTIDE SEQUENCE</scope>
    <source>
        <strain evidence="11">EmedicaeMD41</strain>
    </source>
</reference>
<keyword evidence="5" id="KW-0547">Nucleotide-binding</keyword>
<dbReference type="PROSITE" id="PS50893">
    <property type="entry name" value="ABC_TRANSPORTER_2"/>
    <property type="match status" value="1"/>
</dbReference>
<comment type="subcellular location">
    <subcellularLocation>
        <location evidence="1">Cell inner membrane</location>
        <topology evidence="1">Peripheral membrane protein</topology>
    </subcellularLocation>
</comment>
<reference evidence="10" key="1">
    <citation type="submission" date="2017-04" db="EMBL/GenBank/DDBJ databases">
        <authorList>
            <person name="Porter S."/>
            <person name="Friesen M.L."/>
            <person name="Faber-Hammond J."/>
        </authorList>
    </citation>
    <scope>NUCLEOTIDE SEQUENCE</scope>
    <source>
        <strain evidence="10">Str16</strain>
    </source>
</reference>
<evidence type="ECO:0000256" key="4">
    <source>
        <dbReference type="ARBA" id="ARBA00022475"/>
    </source>
</evidence>
<dbReference type="Pfam" id="PF00005">
    <property type="entry name" value="ABC_tran"/>
    <property type="match status" value="1"/>
</dbReference>
<dbReference type="RefSeq" id="WP_012066675.1">
    <property type="nucleotide sequence ID" value="NZ_ATYC01000022.1"/>
</dbReference>